<evidence type="ECO:0000256" key="1">
    <source>
        <dbReference type="SAM" id="Phobius"/>
    </source>
</evidence>
<dbReference type="HOGENOM" id="CLU_036302_3_0_11"/>
<sequence>MPRGGQPHIHGQTPVTCTKVTGVFSVVGGGGVSMAEGILMPTTSAQVSGHKFLVRRVEHGLVLGDVRMIHDPLSRRRRALIFGAVACVLMAVASVAMALFRPAIDPGDAPVIRAESGALFVRLDGAVHPVANLASARLIVGEPVDPVPASDAIINATPRGVPVGLVDAPPIIADAPDRDATWVGCQDEATGLMHVAVLGQRPPALRAGQGVVGASQSVDGGVTWHLITDAGRAVMPGPETHEGRVIRRHLGITDATPVWHLSHDMLNLIPEHPAVAFPHPLPEVVQAGSRSWMRVGEALQPITALQHGMLIDAGAHTVHEIRPVIGGYPETSALPMTLPATLVDWVAVQDRLLCADGLGAVMLVDSLEPGVELSGESVAVEFHAPPTGAVGVDSGHGYYLVADTGLVHAVADGTSMSALGVEEVTEVPWHILALLPQGSDLSAGDALRALY</sequence>
<dbReference type="InterPro" id="IPR007795">
    <property type="entry name" value="T7SS_EccB"/>
</dbReference>
<dbReference type="Gene3D" id="3.30.2390.20">
    <property type="entry name" value="Type VII secretion system EccB, repeat 1 domain"/>
    <property type="match status" value="1"/>
</dbReference>
<proteinExistence type="predicted"/>
<protein>
    <recommendedName>
        <fullName evidence="4">Type VII secretion protein EccB</fullName>
    </recommendedName>
</protein>
<dbReference type="Proteomes" id="UP000001409">
    <property type="component" value="Chromosome"/>
</dbReference>
<evidence type="ECO:0000313" key="3">
    <source>
        <dbReference type="Proteomes" id="UP000001409"/>
    </source>
</evidence>
<dbReference type="PANTHER" id="PTHR40765:SF2">
    <property type="entry name" value="ESX-2 SECRETION SYSTEM ATPASE ECCB2"/>
    <property type="match status" value="1"/>
</dbReference>
<keyword evidence="1" id="KW-1133">Transmembrane helix</keyword>
<dbReference type="InterPro" id="IPR044857">
    <property type="entry name" value="T7SS_EccB_R1"/>
</dbReference>
<dbReference type="STRING" id="196164.gene:10740978"/>
<dbReference type="GO" id="GO:0005576">
    <property type="term" value="C:extracellular region"/>
    <property type="evidence" value="ECO:0007669"/>
    <property type="project" value="TreeGrafter"/>
</dbReference>
<dbReference type="Pfam" id="PF05108">
    <property type="entry name" value="T7SS_ESX1_EccB"/>
    <property type="match status" value="2"/>
</dbReference>
<dbReference type="AlphaFoldDB" id="Q8FS29"/>
<keyword evidence="1" id="KW-0472">Membrane</keyword>
<dbReference type="eggNOG" id="COG3266">
    <property type="taxonomic scope" value="Bacteria"/>
</dbReference>
<evidence type="ECO:0000313" key="2">
    <source>
        <dbReference type="EMBL" id="BAC17386.1"/>
    </source>
</evidence>
<organism evidence="2 3">
    <name type="scientific">Corynebacterium efficiens (strain DSM 44549 / YS-314 / AJ 12310 / JCM 11189 / NBRC 100395)</name>
    <dbReference type="NCBI Taxonomy" id="196164"/>
    <lineage>
        <taxon>Bacteria</taxon>
        <taxon>Bacillati</taxon>
        <taxon>Actinomycetota</taxon>
        <taxon>Actinomycetes</taxon>
        <taxon>Mycobacteriales</taxon>
        <taxon>Corynebacteriaceae</taxon>
        <taxon>Corynebacterium</taxon>
    </lineage>
</organism>
<dbReference type="NCBIfam" id="TIGR03919">
    <property type="entry name" value="T7SS_EccB"/>
    <property type="match status" value="1"/>
</dbReference>
<dbReference type="PANTHER" id="PTHR40765">
    <property type="entry name" value="ESX-2 SECRETION SYSTEM ATPASE ECCB2"/>
    <property type="match status" value="1"/>
</dbReference>
<dbReference type="EMBL" id="BA000035">
    <property type="protein sequence ID" value="BAC17386.1"/>
    <property type="molecule type" value="Genomic_DNA"/>
</dbReference>
<name>Q8FS29_COREF</name>
<reference evidence="2 3" key="1">
    <citation type="journal article" date="2003" name="Genome Res.">
        <title>Comparative complete genome sequence analysis of the amino acid replacements responsible for the thermostability of Corynebacterium efficiens.</title>
        <authorList>
            <person name="Nishio Y."/>
            <person name="Nakamura Y."/>
            <person name="Kawarabayasi Y."/>
            <person name="Usuda Y."/>
            <person name="Kimura E."/>
            <person name="Sugimoto S."/>
            <person name="Matsui K."/>
            <person name="Yamagishi A."/>
            <person name="Kikuchi H."/>
            <person name="Ikeo K."/>
            <person name="Gojobori T."/>
        </authorList>
    </citation>
    <scope>NUCLEOTIDE SEQUENCE [LARGE SCALE GENOMIC DNA]</scope>
    <source>
        <strain evidence="3">DSM 44549 / YS-314 / AJ 12310 / JCM 11189 / NBRC 100395</strain>
    </source>
</reference>
<accession>Q8FS29</accession>
<keyword evidence="3" id="KW-1185">Reference proteome</keyword>
<keyword evidence="1" id="KW-0812">Transmembrane</keyword>
<evidence type="ECO:0008006" key="4">
    <source>
        <dbReference type="Google" id="ProtNLM"/>
    </source>
</evidence>
<dbReference type="KEGG" id="cef:CE0576"/>
<feature type="transmembrane region" description="Helical" evidence="1">
    <location>
        <begin position="79"/>
        <end position="100"/>
    </location>
</feature>